<reference evidence="1 2" key="1">
    <citation type="journal article" date="2024" name="G3 (Bethesda)">
        <title>Genome assembly of Hibiscus sabdariffa L. provides insights into metabolisms of medicinal natural products.</title>
        <authorList>
            <person name="Kim T."/>
        </authorList>
    </citation>
    <scope>NUCLEOTIDE SEQUENCE [LARGE SCALE GENOMIC DNA]</scope>
    <source>
        <strain evidence="1">TK-2024</strain>
        <tissue evidence="1">Old leaves</tissue>
    </source>
</reference>
<proteinExistence type="predicted"/>
<comment type="caution">
    <text evidence="1">The sequence shown here is derived from an EMBL/GenBank/DDBJ whole genome shotgun (WGS) entry which is preliminary data.</text>
</comment>
<evidence type="ECO:0000313" key="1">
    <source>
        <dbReference type="EMBL" id="KAK8561398.1"/>
    </source>
</evidence>
<accession>A0ABR2EHC3</accession>
<evidence type="ECO:0000313" key="2">
    <source>
        <dbReference type="Proteomes" id="UP001472677"/>
    </source>
</evidence>
<dbReference type="PROSITE" id="PS51257">
    <property type="entry name" value="PROKAR_LIPOPROTEIN"/>
    <property type="match status" value="1"/>
</dbReference>
<name>A0ABR2EHC3_9ROSI</name>
<organism evidence="1 2">
    <name type="scientific">Hibiscus sabdariffa</name>
    <name type="common">roselle</name>
    <dbReference type="NCBI Taxonomy" id="183260"/>
    <lineage>
        <taxon>Eukaryota</taxon>
        <taxon>Viridiplantae</taxon>
        <taxon>Streptophyta</taxon>
        <taxon>Embryophyta</taxon>
        <taxon>Tracheophyta</taxon>
        <taxon>Spermatophyta</taxon>
        <taxon>Magnoliopsida</taxon>
        <taxon>eudicotyledons</taxon>
        <taxon>Gunneridae</taxon>
        <taxon>Pentapetalae</taxon>
        <taxon>rosids</taxon>
        <taxon>malvids</taxon>
        <taxon>Malvales</taxon>
        <taxon>Malvaceae</taxon>
        <taxon>Malvoideae</taxon>
        <taxon>Hibiscus</taxon>
    </lineage>
</organism>
<gene>
    <name evidence="1" type="ORF">V6N12_048470</name>
</gene>
<dbReference type="Proteomes" id="UP001472677">
    <property type="component" value="Unassembled WGS sequence"/>
</dbReference>
<keyword evidence="2" id="KW-1185">Reference proteome</keyword>
<sequence length="126" mass="14290">MADTRGGGVVCNDSCGCPSPCPGGMACRKKLRKSWFMDISLQVRTTNINEMMEQVHDKGDDERDRSQAVLVRRALWLQSMHMQQGRSCCRDREVVLQVRDGLHLRHLRLLSADRMSMLLLALLFGS</sequence>
<protein>
    <submittedName>
        <fullName evidence="1">Uncharacterized protein</fullName>
    </submittedName>
</protein>
<dbReference type="EMBL" id="JBBPBM010000013">
    <property type="protein sequence ID" value="KAK8561398.1"/>
    <property type="molecule type" value="Genomic_DNA"/>
</dbReference>